<feature type="region of interest" description="Disordered" evidence="1">
    <location>
        <begin position="1"/>
        <end position="27"/>
    </location>
</feature>
<evidence type="ECO:0000313" key="3">
    <source>
        <dbReference type="Proteomes" id="UP000195221"/>
    </source>
</evidence>
<name>A0A242N3B0_CABSO</name>
<dbReference type="Proteomes" id="UP000195221">
    <property type="component" value="Unassembled WGS sequence"/>
</dbReference>
<sequence length="55" mass="6325">MEALTQKTPLGVHRIDPQMSPSPTHTLQQCFPSREVILERRDPVFDRRLGHGVFV</sequence>
<dbReference type="AlphaFoldDB" id="A0A242N3B0"/>
<accession>A0A242N3B0</accession>
<organism evidence="2 3">
    <name type="scientific">Caballeronia sordidicola</name>
    <name type="common">Burkholderia sordidicola</name>
    <dbReference type="NCBI Taxonomy" id="196367"/>
    <lineage>
        <taxon>Bacteria</taxon>
        <taxon>Pseudomonadati</taxon>
        <taxon>Pseudomonadota</taxon>
        <taxon>Betaproteobacteria</taxon>
        <taxon>Burkholderiales</taxon>
        <taxon>Burkholderiaceae</taxon>
        <taxon>Caballeronia</taxon>
    </lineage>
</organism>
<evidence type="ECO:0000313" key="2">
    <source>
        <dbReference type="EMBL" id="OTP78159.1"/>
    </source>
</evidence>
<gene>
    <name evidence="2" type="ORF">PAMC26577_05870</name>
</gene>
<evidence type="ECO:0000256" key="1">
    <source>
        <dbReference type="SAM" id="MobiDB-lite"/>
    </source>
</evidence>
<comment type="caution">
    <text evidence="2">The sequence shown here is derived from an EMBL/GenBank/DDBJ whole genome shotgun (WGS) entry which is preliminary data.</text>
</comment>
<protein>
    <submittedName>
        <fullName evidence="2">Uncharacterized protein</fullName>
    </submittedName>
</protein>
<reference evidence="2 3" key="1">
    <citation type="submission" date="2017-03" db="EMBL/GenBank/DDBJ databases">
        <title>Genome analysis of strain PAMC 26577.</title>
        <authorList>
            <person name="Oh H.-M."/>
            <person name="Yang J.-A."/>
        </authorList>
    </citation>
    <scope>NUCLEOTIDE SEQUENCE [LARGE SCALE GENOMIC DNA]</scope>
    <source>
        <strain evidence="2 3">PAMC 26577</strain>
    </source>
</reference>
<proteinExistence type="predicted"/>
<dbReference type="EMBL" id="NBTZ01000026">
    <property type="protein sequence ID" value="OTP78159.1"/>
    <property type="molecule type" value="Genomic_DNA"/>
</dbReference>